<dbReference type="SUPFAM" id="SSF48452">
    <property type="entry name" value="TPR-like"/>
    <property type="match status" value="1"/>
</dbReference>
<sequence length="890" mass="102394">MSSAVIERKIRQVYDLLDNKQFKKALKLVNSHIQKTPHPMLQAVKALVLQRSGEDEESLQILEELAAEKPNDLSLLDIMCLTYKCLGRSDRSAYLYSEMFNTQPRKEVGALLFNAYASAFNFPQQQAVALKLFKLFGDVYYGLIAVTSMCIQAYLDPAQKKLLDIATLFFQKVRTNPEFIMGPPMLKLELFMEELKGGGKSLQLLDEFSAFLDPGERLMRKAKILAESDKFAAIDCYHELLKLNLNEGTALMNWESYIKYINFVVELAGELSVEAADLEIERPAELFSSMRELSKEMIIKTCYANLKYTRKEINGTSSIVRNVKRTSRLAELQMIKVLLEKRILEENNKKQLLFPRLHKYIRKFNDIPSTIEDIKLFLEILPIDWYEELLNLILPLNHEAIENVNQLRSIATYWKLKYRLNLCTQQNLPELIRIYKTSLSIESDPKKGEHRIIDPLVIIISRILQQADTSLVSSIAILEFGLSKSPFNYFFKLELIDLYKKVGAAKSIVNTYNTLDIKSVQHESLGHLAFEEMNDWKFFSNEFSEECVSMLNFHRYSMIDIAESTQQAYRNHTIEQIVDFYSFRNRITNSLYFQLIKLTNLILKIQSSINDPWNTLKSGVGIFDAFLERGNLIDNSDTKVLSEYKILHSIEEKGQLFGRWSNFDYVEIEQMILKFAYKFQNNEGASADEELLKLKSKVESLAQSPILNEGYTFLYLLSEAVSNIKAGFDPLKESISKLMEFVNRFKSEGFLNFSSPEELKKTAFIIATVGFFSILLLKLGNLSLPNSPAKKKKGKSEPPANDLKLIFMEFVNEFVQMISDIKRNISEFLINEEAEKSQNETEIKNNLIDEIEGISVSSTFMKIKVEKAEIVRAIINEAEKVIITITNSFK</sequence>
<dbReference type="PANTHER" id="PTHR22767">
    <property type="entry name" value="N-TERMINAL ACETYLTRANSFERASE-RELATED"/>
    <property type="match status" value="1"/>
</dbReference>
<keyword evidence="2" id="KW-0812">Transmembrane</keyword>
<keyword evidence="2" id="KW-0472">Membrane</keyword>
<reference evidence="3" key="1">
    <citation type="submission" date="2021-09" db="EMBL/GenBank/DDBJ databases">
        <authorList>
            <consortium name="AG Swart"/>
            <person name="Singh M."/>
            <person name="Singh A."/>
            <person name="Seah K."/>
            <person name="Emmerich C."/>
        </authorList>
    </citation>
    <scope>NUCLEOTIDE SEQUENCE</scope>
    <source>
        <strain evidence="3">ATCC30299</strain>
    </source>
</reference>
<protein>
    <recommendedName>
        <fullName evidence="5">N-terminal acetyltransferase B complex subunit NAA25 homolog</fullName>
    </recommendedName>
</protein>
<dbReference type="EMBL" id="CAJZBQ010000014">
    <property type="protein sequence ID" value="CAG9315722.1"/>
    <property type="molecule type" value="Genomic_DNA"/>
</dbReference>
<dbReference type="Gene3D" id="1.25.40.1040">
    <property type="match status" value="1"/>
</dbReference>
<evidence type="ECO:0000256" key="2">
    <source>
        <dbReference type="SAM" id="Phobius"/>
    </source>
</evidence>
<comment type="similarity">
    <text evidence="1">Belongs to the MDM20/NAA25 family.</text>
</comment>
<dbReference type="AlphaFoldDB" id="A0AAU9IMN8"/>
<comment type="caution">
    <text evidence="3">The sequence shown here is derived from an EMBL/GenBank/DDBJ whole genome shotgun (WGS) entry which is preliminary data.</text>
</comment>
<proteinExistence type="inferred from homology"/>
<feature type="transmembrane region" description="Helical" evidence="2">
    <location>
        <begin position="763"/>
        <end position="784"/>
    </location>
</feature>
<evidence type="ECO:0000313" key="3">
    <source>
        <dbReference type="EMBL" id="CAG9315722.1"/>
    </source>
</evidence>
<evidence type="ECO:0000313" key="4">
    <source>
        <dbReference type="Proteomes" id="UP001162131"/>
    </source>
</evidence>
<dbReference type="Proteomes" id="UP001162131">
    <property type="component" value="Unassembled WGS sequence"/>
</dbReference>
<dbReference type="PANTHER" id="PTHR22767:SF3">
    <property type="entry name" value="N-ALPHA-ACETYLTRANSFERASE 25, NATB AUXILIARY SUBUNIT"/>
    <property type="match status" value="1"/>
</dbReference>
<dbReference type="InterPro" id="IPR011990">
    <property type="entry name" value="TPR-like_helical_dom_sf"/>
</dbReference>
<dbReference type="GO" id="GO:0031416">
    <property type="term" value="C:NatB complex"/>
    <property type="evidence" value="ECO:0007669"/>
    <property type="project" value="TreeGrafter"/>
</dbReference>
<evidence type="ECO:0008006" key="5">
    <source>
        <dbReference type="Google" id="ProtNLM"/>
    </source>
</evidence>
<name>A0AAU9IMN8_9CILI</name>
<organism evidence="3 4">
    <name type="scientific">Blepharisma stoltei</name>
    <dbReference type="NCBI Taxonomy" id="1481888"/>
    <lineage>
        <taxon>Eukaryota</taxon>
        <taxon>Sar</taxon>
        <taxon>Alveolata</taxon>
        <taxon>Ciliophora</taxon>
        <taxon>Postciliodesmatophora</taxon>
        <taxon>Heterotrichea</taxon>
        <taxon>Heterotrichida</taxon>
        <taxon>Blepharismidae</taxon>
        <taxon>Blepharisma</taxon>
    </lineage>
</organism>
<accession>A0AAU9IMN8</accession>
<dbReference type="Pfam" id="PF09797">
    <property type="entry name" value="NatB_MDM20"/>
    <property type="match status" value="1"/>
</dbReference>
<dbReference type="InterPro" id="IPR019183">
    <property type="entry name" value="NAA25_NatB_aux_su"/>
</dbReference>
<keyword evidence="2" id="KW-1133">Transmembrane helix</keyword>
<keyword evidence="4" id="KW-1185">Reference proteome</keyword>
<evidence type="ECO:0000256" key="1">
    <source>
        <dbReference type="ARBA" id="ARBA00006298"/>
    </source>
</evidence>
<gene>
    <name evidence="3" type="ORF">BSTOLATCC_MIC14472</name>
</gene>